<name>A0A087RI61_APTFO</name>
<proteinExistence type="predicted"/>
<feature type="non-terminal residue" evidence="1">
    <location>
        <position position="101"/>
    </location>
</feature>
<feature type="non-terminal residue" evidence="1">
    <location>
        <position position="1"/>
    </location>
</feature>
<dbReference type="Proteomes" id="UP000053286">
    <property type="component" value="Unassembled WGS sequence"/>
</dbReference>
<protein>
    <submittedName>
        <fullName evidence="1">Uncharacterized protein</fullName>
    </submittedName>
</protein>
<dbReference type="EMBL" id="KL226377">
    <property type="protein sequence ID" value="KFM13165.1"/>
    <property type="molecule type" value="Genomic_DNA"/>
</dbReference>
<gene>
    <name evidence="1" type="ORF">AS27_07280</name>
</gene>
<sequence>DQTWVCVGPSCSSELAPGQTPGCGDAVPAEREGLCWGWAVGHCMGVTTPCITLTPCLCQSAGDQLSQELKCVKNELKSDKTAQCEAYRQTISSLQAQLRAA</sequence>
<accession>A0A087RI61</accession>
<organism evidence="1 2">
    <name type="scientific">Aptenodytes forsteri</name>
    <name type="common">Emperor penguin</name>
    <dbReference type="NCBI Taxonomy" id="9233"/>
    <lineage>
        <taxon>Eukaryota</taxon>
        <taxon>Metazoa</taxon>
        <taxon>Chordata</taxon>
        <taxon>Craniata</taxon>
        <taxon>Vertebrata</taxon>
        <taxon>Euteleostomi</taxon>
        <taxon>Archelosauria</taxon>
        <taxon>Archosauria</taxon>
        <taxon>Dinosauria</taxon>
        <taxon>Saurischia</taxon>
        <taxon>Theropoda</taxon>
        <taxon>Coelurosauria</taxon>
        <taxon>Aves</taxon>
        <taxon>Neognathae</taxon>
        <taxon>Neoaves</taxon>
        <taxon>Aequornithes</taxon>
        <taxon>Sphenisciformes</taxon>
        <taxon>Spheniscidae</taxon>
        <taxon>Aptenodytes</taxon>
    </lineage>
</organism>
<reference evidence="1 2" key="1">
    <citation type="submission" date="2014-04" db="EMBL/GenBank/DDBJ databases">
        <title>Genome evolution of avian class.</title>
        <authorList>
            <person name="Zhang G."/>
            <person name="Li C."/>
        </authorList>
    </citation>
    <scope>NUCLEOTIDE SEQUENCE [LARGE SCALE GENOMIC DNA]</scope>
    <source>
        <strain evidence="1">BGI_AS27</strain>
    </source>
</reference>
<dbReference type="AlphaFoldDB" id="A0A087RI61"/>
<keyword evidence="2" id="KW-1185">Reference proteome</keyword>
<evidence type="ECO:0000313" key="1">
    <source>
        <dbReference type="EMBL" id="KFM13165.1"/>
    </source>
</evidence>
<evidence type="ECO:0000313" key="2">
    <source>
        <dbReference type="Proteomes" id="UP000053286"/>
    </source>
</evidence>